<keyword evidence="5" id="KW-1185">Reference proteome</keyword>
<dbReference type="GO" id="GO:0009847">
    <property type="term" value="P:spore germination"/>
    <property type="evidence" value="ECO:0007669"/>
    <property type="project" value="InterPro"/>
</dbReference>
<gene>
    <name evidence="4" type="primary">ypeB</name>
    <name evidence="4" type="ORF">MM817_02634</name>
</gene>
<dbReference type="InterPro" id="IPR025711">
    <property type="entry name" value="PepSY"/>
</dbReference>
<evidence type="ECO:0000259" key="2">
    <source>
        <dbReference type="Pfam" id="PF14620"/>
    </source>
</evidence>
<dbReference type="Proteomes" id="UP001139263">
    <property type="component" value="Unassembled WGS sequence"/>
</dbReference>
<dbReference type="InterPro" id="IPR014239">
    <property type="entry name" value="YpeB_PepSY1-2"/>
</dbReference>
<accession>A0A9X1VBD8</accession>
<name>A0A9X1VBD8_9BACL</name>
<evidence type="ECO:0000259" key="1">
    <source>
        <dbReference type="Pfam" id="PF03413"/>
    </source>
</evidence>
<dbReference type="InterPro" id="IPR048402">
    <property type="entry name" value="YpeB_N"/>
</dbReference>
<feature type="domain" description="Sporulation protein YpeB PepSY1 and PepSY2" evidence="2">
    <location>
        <begin position="184"/>
        <end position="373"/>
    </location>
</feature>
<comment type="caution">
    <text evidence="4">The sequence shown here is derived from an EMBL/GenBank/DDBJ whole genome shotgun (WGS) entry which is preliminary data.</text>
</comment>
<evidence type="ECO:0000259" key="3">
    <source>
        <dbReference type="Pfam" id="PF20769"/>
    </source>
</evidence>
<dbReference type="RefSeq" id="WP_241715928.1">
    <property type="nucleotide sequence ID" value="NZ_JALBUF010000012.1"/>
</dbReference>
<dbReference type="Pfam" id="PF20769">
    <property type="entry name" value="YPEB_N"/>
    <property type="match status" value="1"/>
</dbReference>
<proteinExistence type="predicted"/>
<protein>
    <submittedName>
        <fullName evidence="4">Sporulation protein YpeB</fullName>
    </submittedName>
</protein>
<dbReference type="EMBL" id="JALBUF010000012">
    <property type="protein sequence ID" value="MCI0184339.1"/>
    <property type="molecule type" value="Genomic_DNA"/>
</dbReference>
<dbReference type="Pfam" id="PF03413">
    <property type="entry name" value="PepSY"/>
    <property type="match status" value="1"/>
</dbReference>
<dbReference type="Pfam" id="PF14620">
    <property type="entry name" value="YPEB_PepSY1-2"/>
    <property type="match status" value="1"/>
</dbReference>
<feature type="domain" description="PepSY" evidence="1">
    <location>
        <begin position="408"/>
        <end position="444"/>
    </location>
</feature>
<organism evidence="4 5">
    <name type="scientific">Sulfoacidibacillus ferrooxidans</name>
    <dbReference type="NCBI Taxonomy" id="2005001"/>
    <lineage>
        <taxon>Bacteria</taxon>
        <taxon>Bacillati</taxon>
        <taxon>Bacillota</taxon>
        <taxon>Bacilli</taxon>
        <taxon>Bacillales</taxon>
        <taxon>Alicyclobacillaceae</taxon>
        <taxon>Sulfoacidibacillus</taxon>
    </lineage>
</organism>
<feature type="domain" description="Sporulation protein YpeB N-terminal" evidence="3">
    <location>
        <begin position="38"/>
        <end position="159"/>
    </location>
</feature>
<sequence>MHMERRRVGWMIPALALGLIGVSLYGFQEHRLQSASLANLELSYQSAFHSMTYDIDELQDALGNALIPKSSSAMIGQLHIAAKDAATAEAYASRLPVTLTQNSHLQRFLGSVTQQTERLANAHTNGTAFSQKDRMEISMLYDQATQVERATRKAQSEMMVHSSPMIHVTSAFAEPVFGVTKSVQDQFANIAKAVPAIGTGDESTALHSKSNQHVHPHNKAIYDSSVSPSTAKAYARFVLGVNRQAKTSVENLGPGYGVNGYLVKVTQPSHSLPSYVAVKKSDGAILWMAREGENSSSHEKLTLMEGAKVAQRFIQNQHINNCVFISSVAYDEVGTYTFAPIHDGVRMLTEPVLAKVSLDSGIVTHYDATKLLTAPPVHIALQNLLTEKQVMSELQPQYHISSVYLAMVESASHQPLLVYDMMGYSNKNEVHVDIDAHTGQVIAIHKLTKYEIASSH</sequence>
<reference evidence="4" key="1">
    <citation type="submission" date="2022-03" db="EMBL/GenBank/DDBJ databases">
        <title>Draft Genome Sequence of Firmicute Strain S0AB, a Heterotrophic Iron/Sulfur-Oxidizing Extreme Acidophile.</title>
        <authorList>
            <person name="Vergara E."/>
            <person name="Pakostova E."/>
            <person name="Johnson D.B."/>
            <person name="Holmes D.S."/>
        </authorList>
    </citation>
    <scope>NUCLEOTIDE SEQUENCE</scope>
    <source>
        <strain evidence="4">S0AB</strain>
    </source>
</reference>
<evidence type="ECO:0000313" key="5">
    <source>
        <dbReference type="Proteomes" id="UP001139263"/>
    </source>
</evidence>
<evidence type="ECO:0000313" key="4">
    <source>
        <dbReference type="EMBL" id="MCI0184339.1"/>
    </source>
</evidence>
<dbReference type="AlphaFoldDB" id="A0A9X1VBD8"/>